<evidence type="ECO:0000313" key="3">
    <source>
        <dbReference type="Proteomes" id="UP000178944"/>
    </source>
</evidence>
<keyword evidence="1" id="KW-1133">Transmembrane helix</keyword>
<gene>
    <name evidence="2" type="ORF">A2951_02595</name>
</gene>
<keyword evidence="1" id="KW-0812">Transmembrane</keyword>
<dbReference type="NCBIfam" id="TIGR02532">
    <property type="entry name" value="IV_pilin_GFxxxE"/>
    <property type="match status" value="1"/>
</dbReference>
<evidence type="ECO:0000313" key="2">
    <source>
        <dbReference type="EMBL" id="OGY55168.1"/>
    </source>
</evidence>
<protein>
    <recommendedName>
        <fullName evidence="4">Prepilin-type N-terminal cleavage/methylation domain-containing protein</fullName>
    </recommendedName>
</protein>
<comment type="caution">
    <text evidence="2">The sequence shown here is derived from an EMBL/GenBank/DDBJ whole genome shotgun (WGS) entry which is preliminary data.</text>
</comment>
<keyword evidence="1" id="KW-0472">Membrane</keyword>
<name>A0A1G1YS35_9BACT</name>
<dbReference type="EMBL" id="MHIQ01000008">
    <property type="protein sequence ID" value="OGY55168.1"/>
    <property type="molecule type" value="Genomic_DNA"/>
</dbReference>
<proteinExistence type="predicted"/>
<reference evidence="2 3" key="1">
    <citation type="journal article" date="2016" name="Nat. Commun.">
        <title>Thousands of microbial genomes shed light on interconnected biogeochemical processes in an aquifer system.</title>
        <authorList>
            <person name="Anantharaman K."/>
            <person name="Brown C.T."/>
            <person name="Hug L.A."/>
            <person name="Sharon I."/>
            <person name="Castelle C.J."/>
            <person name="Probst A.J."/>
            <person name="Thomas B.C."/>
            <person name="Singh A."/>
            <person name="Wilkins M.J."/>
            <person name="Karaoz U."/>
            <person name="Brodie E.L."/>
            <person name="Williams K.H."/>
            <person name="Hubbard S.S."/>
            <person name="Banfield J.F."/>
        </authorList>
    </citation>
    <scope>NUCLEOTIDE SEQUENCE [LARGE SCALE GENOMIC DNA]</scope>
</reference>
<evidence type="ECO:0000256" key="1">
    <source>
        <dbReference type="SAM" id="Phobius"/>
    </source>
</evidence>
<feature type="transmembrane region" description="Helical" evidence="1">
    <location>
        <begin position="22"/>
        <end position="41"/>
    </location>
</feature>
<dbReference type="Pfam" id="PF07963">
    <property type="entry name" value="N_methyl"/>
    <property type="match status" value="1"/>
</dbReference>
<dbReference type="Proteomes" id="UP000178944">
    <property type="component" value="Unassembled WGS sequence"/>
</dbReference>
<dbReference type="InterPro" id="IPR012902">
    <property type="entry name" value="N_methyl_site"/>
</dbReference>
<evidence type="ECO:0008006" key="4">
    <source>
        <dbReference type="Google" id="ProtNLM"/>
    </source>
</evidence>
<organism evidence="2 3">
    <name type="scientific">Candidatus Buchananbacteria bacterium RIFCSPLOWO2_01_FULL_56_15</name>
    <dbReference type="NCBI Taxonomy" id="1797547"/>
    <lineage>
        <taxon>Bacteria</taxon>
        <taxon>Candidatus Buchananiibacteriota</taxon>
    </lineage>
</organism>
<accession>A0A1G1YS35</accession>
<dbReference type="AlphaFoldDB" id="A0A1G1YS35"/>
<sequence length="173" mass="18194">MIGNRLPITDYRLPTGFTLVELIIYLAIVAVLLTGVSYLAVDLLGGQVSSRADREVAYNVRFIADQLASDIASARQIDSLTNDRLALDLPGGSIVYEFPAGRHILTRQVGGGEVVVVNTSDVSAAGSFADHSFGDESYHVGVNLAVASANPGGVVGEGSTSTLEFAVELRGRK</sequence>